<keyword evidence="3" id="KW-1185">Reference proteome</keyword>
<comment type="caution">
    <text evidence="2">The sequence shown here is derived from an EMBL/GenBank/DDBJ whole genome shotgun (WGS) entry which is preliminary data.</text>
</comment>
<feature type="region of interest" description="Disordered" evidence="1">
    <location>
        <begin position="29"/>
        <end position="73"/>
    </location>
</feature>
<gene>
    <name evidence="2" type="ORF">XENOCAPTIV_018987</name>
</gene>
<accession>A0ABV0S098</accession>
<proteinExistence type="predicted"/>
<evidence type="ECO:0008006" key="4">
    <source>
        <dbReference type="Google" id="ProtNLM"/>
    </source>
</evidence>
<sequence length="73" mass="7892">MGLLCWSLFSSFESYSSLTSTTGALRLFTGTSRSQRPRAPTVDAKEHPTDGSALPQPANGYSTRSTEPELTTH</sequence>
<dbReference type="Proteomes" id="UP001434883">
    <property type="component" value="Unassembled WGS sequence"/>
</dbReference>
<dbReference type="EMBL" id="JAHRIN010062816">
    <property type="protein sequence ID" value="MEQ2213680.1"/>
    <property type="molecule type" value="Genomic_DNA"/>
</dbReference>
<organism evidence="2 3">
    <name type="scientific">Xenoophorus captivus</name>
    <dbReference type="NCBI Taxonomy" id="1517983"/>
    <lineage>
        <taxon>Eukaryota</taxon>
        <taxon>Metazoa</taxon>
        <taxon>Chordata</taxon>
        <taxon>Craniata</taxon>
        <taxon>Vertebrata</taxon>
        <taxon>Euteleostomi</taxon>
        <taxon>Actinopterygii</taxon>
        <taxon>Neopterygii</taxon>
        <taxon>Teleostei</taxon>
        <taxon>Neoteleostei</taxon>
        <taxon>Acanthomorphata</taxon>
        <taxon>Ovalentaria</taxon>
        <taxon>Atherinomorphae</taxon>
        <taxon>Cyprinodontiformes</taxon>
        <taxon>Goodeidae</taxon>
        <taxon>Xenoophorus</taxon>
    </lineage>
</organism>
<evidence type="ECO:0000313" key="2">
    <source>
        <dbReference type="EMBL" id="MEQ2213680.1"/>
    </source>
</evidence>
<evidence type="ECO:0000313" key="3">
    <source>
        <dbReference type="Proteomes" id="UP001434883"/>
    </source>
</evidence>
<protein>
    <recommendedName>
        <fullName evidence="4">Secreted protein</fullName>
    </recommendedName>
</protein>
<evidence type="ECO:0000256" key="1">
    <source>
        <dbReference type="SAM" id="MobiDB-lite"/>
    </source>
</evidence>
<name>A0ABV0S098_9TELE</name>
<reference evidence="2 3" key="1">
    <citation type="submission" date="2021-06" db="EMBL/GenBank/DDBJ databases">
        <authorList>
            <person name="Palmer J.M."/>
        </authorList>
    </citation>
    <scope>NUCLEOTIDE SEQUENCE [LARGE SCALE GENOMIC DNA]</scope>
    <source>
        <strain evidence="2 3">XC_2019</strain>
        <tissue evidence="2">Muscle</tissue>
    </source>
</reference>